<dbReference type="SMART" id="SM00220">
    <property type="entry name" value="S_TKc"/>
    <property type="match status" value="1"/>
</dbReference>
<accession>A0A7H9B1R5</accession>
<feature type="compositionally biased region" description="Polar residues" evidence="10">
    <location>
        <begin position="121"/>
        <end position="139"/>
    </location>
</feature>
<feature type="region of interest" description="Disordered" evidence="10">
    <location>
        <begin position="242"/>
        <end position="270"/>
    </location>
</feature>
<reference evidence="12 13" key="1">
    <citation type="submission" date="2020-07" db="EMBL/GenBank/DDBJ databases">
        <title>The yeast mating-type switching endonuclease HO is a domesticated member of an unorthodox homing genetic element family.</title>
        <authorList>
            <person name="Coughlan A.Y."/>
            <person name="Lombardi L."/>
            <person name="Braun-Galleani S."/>
            <person name="Martos A.R."/>
            <person name="Galeote V."/>
            <person name="Bigey F."/>
            <person name="Dequin S."/>
            <person name="Byrne K.P."/>
            <person name="Wolfe K.H."/>
        </authorList>
    </citation>
    <scope>NUCLEOTIDE SEQUENCE [LARGE SCALE GENOMIC DNA]</scope>
    <source>
        <strain evidence="12 13">NRRL Y-6702</strain>
    </source>
</reference>
<feature type="region of interest" description="Disordered" evidence="10">
    <location>
        <begin position="1"/>
        <end position="88"/>
    </location>
</feature>
<keyword evidence="2" id="KW-0723">Serine/threonine-protein kinase</keyword>
<feature type="compositionally biased region" description="Basic residues" evidence="10">
    <location>
        <begin position="630"/>
        <end position="647"/>
    </location>
</feature>
<dbReference type="GO" id="GO:0005524">
    <property type="term" value="F:ATP binding"/>
    <property type="evidence" value="ECO:0007669"/>
    <property type="project" value="UniProtKB-UniRule"/>
</dbReference>
<dbReference type="OrthoDB" id="6513151at2759"/>
<feature type="compositionally biased region" description="Basic and acidic residues" evidence="10">
    <location>
        <begin position="242"/>
        <end position="257"/>
    </location>
</feature>
<evidence type="ECO:0000256" key="1">
    <source>
        <dbReference type="ARBA" id="ARBA00012513"/>
    </source>
</evidence>
<gene>
    <name evidence="12" type="ORF">HG535_0C02710</name>
</gene>
<feature type="compositionally biased region" description="Basic and acidic residues" evidence="10">
    <location>
        <begin position="648"/>
        <end position="658"/>
    </location>
</feature>
<feature type="compositionally biased region" description="Polar residues" evidence="10">
    <location>
        <begin position="1"/>
        <end position="11"/>
    </location>
</feature>
<dbReference type="AlphaFoldDB" id="A0A7H9B1R5"/>
<feature type="compositionally biased region" description="Low complexity" evidence="10">
    <location>
        <begin position="12"/>
        <end position="22"/>
    </location>
</feature>
<feature type="domain" description="Protein kinase" evidence="11">
    <location>
        <begin position="299"/>
        <end position="568"/>
    </location>
</feature>
<sequence>MPTNQLELTPQGSGNSTSSNSSLFGKRNLKGFRKLFGTHNKKNNSSSDSYSSSNHKFHSHADPNLHNNHNSTPLNQGAGHPSSKRGSEIDHHAAGRELLSHLLSPKASNSSNSSFGRSSNMTPSPQQHDTDGMNSSCSRHGTESSTHEHTPLTTANPLSHHFHNPLNYCTTLSPTSSSEYSHMHPVEILQKQIEDQQFFYNSRTNSNSILPRLTSDRGSSPLKDSTKRPSLKLKRFFKKINQDDSHHISKSKSKEQQARPPLHESPSSHGIFVTTDESKMTRKTIYEADNARELIEKYGVPGRKLGEGASGSVSVVERSDGKLFAVKMFRWRSNNAKQTLAAYSKKVTAEFCIGSTLHHQNIIETLGMLQEGENFLVVMEYVAYDFFTLVMSDLMSKNEVFCYFKQICSGVQYLHSMGLAHRDIKLDNCVVNDLGILKLIDFGSAVVFQYPYEPDIVLARGIVGSDPYLAPELLLQRSYDPRPVDVWSIAITFYCMMLRRFPWKAPRQSNTSFKLFCSQPDSKTDTSKGPTKILKLLPRSSRLLISQMMKLDPKDRILMDDVMKDEWLQSINSCEQDKKGQLVKAPTDHAHHLITEEELNELNERRKLEVKKAREEEQHAINAEDLGDHHPHHRHHNHHRRHHHHHHSDNNKGGHNDEENNVTTESSKVYKDTDKEETPPESNEKKGLDAGSLIN</sequence>
<organism evidence="12 13">
    <name type="scientific">Zygotorulaspora mrakii</name>
    <name type="common">Zygosaccharomyces mrakii</name>
    <dbReference type="NCBI Taxonomy" id="42260"/>
    <lineage>
        <taxon>Eukaryota</taxon>
        <taxon>Fungi</taxon>
        <taxon>Dikarya</taxon>
        <taxon>Ascomycota</taxon>
        <taxon>Saccharomycotina</taxon>
        <taxon>Saccharomycetes</taxon>
        <taxon>Saccharomycetales</taxon>
        <taxon>Saccharomycetaceae</taxon>
        <taxon>Zygotorulaspora</taxon>
    </lineage>
</organism>
<dbReference type="InterPro" id="IPR008271">
    <property type="entry name" value="Ser/Thr_kinase_AS"/>
</dbReference>
<dbReference type="SUPFAM" id="SSF56112">
    <property type="entry name" value="Protein kinase-like (PK-like)"/>
    <property type="match status" value="1"/>
</dbReference>
<dbReference type="InterPro" id="IPR011009">
    <property type="entry name" value="Kinase-like_dom_sf"/>
</dbReference>
<dbReference type="GO" id="GO:0005829">
    <property type="term" value="C:cytosol"/>
    <property type="evidence" value="ECO:0007669"/>
    <property type="project" value="TreeGrafter"/>
</dbReference>
<protein>
    <recommendedName>
        <fullName evidence="1">non-specific serine/threonine protein kinase</fullName>
        <ecNumber evidence="1">2.7.11.1</ecNumber>
    </recommendedName>
</protein>
<keyword evidence="3" id="KW-0808">Transferase</keyword>
<evidence type="ECO:0000256" key="6">
    <source>
        <dbReference type="ARBA" id="ARBA00022840"/>
    </source>
</evidence>
<evidence type="ECO:0000313" key="12">
    <source>
        <dbReference type="EMBL" id="QLG71919.1"/>
    </source>
</evidence>
<name>A0A7H9B1R5_ZYGMR</name>
<dbReference type="Proteomes" id="UP000509704">
    <property type="component" value="Chromosome 3"/>
</dbReference>
<dbReference type="InterPro" id="IPR017441">
    <property type="entry name" value="Protein_kinase_ATP_BS"/>
</dbReference>
<feature type="region of interest" description="Disordered" evidence="10">
    <location>
        <begin position="105"/>
        <end position="158"/>
    </location>
</feature>
<keyword evidence="5" id="KW-0418">Kinase</keyword>
<keyword evidence="13" id="KW-1185">Reference proteome</keyword>
<dbReference type="GO" id="GO:0004674">
    <property type="term" value="F:protein serine/threonine kinase activity"/>
    <property type="evidence" value="ECO:0007669"/>
    <property type="project" value="UniProtKB-KW"/>
</dbReference>
<evidence type="ECO:0000256" key="4">
    <source>
        <dbReference type="ARBA" id="ARBA00022741"/>
    </source>
</evidence>
<evidence type="ECO:0000256" key="3">
    <source>
        <dbReference type="ARBA" id="ARBA00022679"/>
    </source>
</evidence>
<dbReference type="PROSITE" id="PS00108">
    <property type="entry name" value="PROTEIN_KINASE_ST"/>
    <property type="match status" value="1"/>
</dbReference>
<evidence type="ECO:0000256" key="2">
    <source>
        <dbReference type="ARBA" id="ARBA00022527"/>
    </source>
</evidence>
<dbReference type="PANTHER" id="PTHR24343">
    <property type="entry name" value="SERINE/THREONINE KINASE"/>
    <property type="match status" value="1"/>
</dbReference>
<dbReference type="PANTHER" id="PTHR24343:SF515">
    <property type="entry name" value="SERINE_THREONINE-PROTEIN KINASE RTK1-RELATED"/>
    <property type="match status" value="1"/>
</dbReference>
<feature type="compositionally biased region" description="Basic and acidic residues" evidence="10">
    <location>
        <begin position="668"/>
        <end position="688"/>
    </location>
</feature>
<evidence type="ECO:0000256" key="7">
    <source>
        <dbReference type="ARBA" id="ARBA00047899"/>
    </source>
</evidence>
<evidence type="ECO:0000256" key="8">
    <source>
        <dbReference type="ARBA" id="ARBA00048679"/>
    </source>
</evidence>
<keyword evidence="6 9" id="KW-0067">ATP-binding</keyword>
<dbReference type="GeneID" id="59235616"/>
<evidence type="ECO:0000313" key="13">
    <source>
        <dbReference type="Proteomes" id="UP000509704"/>
    </source>
</evidence>
<keyword evidence="4 9" id="KW-0547">Nucleotide-binding</keyword>
<dbReference type="EC" id="2.7.11.1" evidence="1"/>
<evidence type="ECO:0000259" key="11">
    <source>
        <dbReference type="PROSITE" id="PS50011"/>
    </source>
</evidence>
<dbReference type="PROSITE" id="PS00107">
    <property type="entry name" value="PROTEIN_KINASE_ATP"/>
    <property type="match status" value="1"/>
</dbReference>
<dbReference type="Pfam" id="PF00069">
    <property type="entry name" value="Pkinase"/>
    <property type="match status" value="1"/>
</dbReference>
<dbReference type="PROSITE" id="PS50011">
    <property type="entry name" value="PROTEIN_KINASE_DOM"/>
    <property type="match status" value="1"/>
</dbReference>
<evidence type="ECO:0000256" key="9">
    <source>
        <dbReference type="PROSITE-ProRule" id="PRU10141"/>
    </source>
</evidence>
<dbReference type="KEGG" id="zmk:HG535_0C02710"/>
<dbReference type="InterPro" id="IPR000719">
    <property type="entry name" value="Prot_kinase_dom"/>
</dbReference>
<feature type="compositionally biased region" description="Polar residues" evidence="10">
    <location>
        <begin position="65"/>
        <end position="75"/>
    </location>
</feature>
<feature type="compositionally biased region" description="Low complexity" evidence="10">
    <location>
        <begin position="108"/>
        <end position="120"/>
    </location>
</feature>
<dbReference type="Gene3D" id="1.10.510.10">
    <property type="entry name" value="Transferase(Phosphotransferase) domain 1"/>
    <property type="match status" value="1"/>
</dbReference>
<comment type="catalytic activity">
    <reaction evidence="7">
        <text>L-threonyl-[protein] + ATP = O-phospho-L-threonyl-[protein] + ADP + H(+)</text>
        <dbReference type="Rhea" id="RHEA:46608"/>
        <dbReference type="Rhea" id="RHEA-COMP:11060"/>
        <dbReference type="Rhea" id="RHEA-COMP:11605"/>
        <dbReference type="ChEBI" id="CHEBI:15378"/>
        <dbReference type="ChEBI" id="CHEBI:30013"/>
        <dbReference type="ChEBI" id="CHEBI:30616"/>
        <dbReference type="ChEBI" id="CHEBI:61977"/>
        <dbReference type="ChEBI" id="CHEBI:456216"/>
        <dbReference type="EC" id="2.7.11.1"/>
    </reaction>
</comment>
<feature type="region of interest" description="Disordered" evidence="10">
    <location>
        <begin position="622"/>
        <end position="695"/>
    </location>
</feature>
<proteinExistence type="predicted"/>
<feature type="region of interest" description="Disordered" evidence="10">
    <location>
        <begin position="206"/>
        <end position="228"/>
    </location>
</feature>
<feature type="compositionally biased region" description="Basic and acidic residues" evidence="10">
    <location>
        <begin position="140"/>
        <end position="150"/>
    </location>
</feature>
<dbReference type="EMBL" id="CP058606">
    <property type="protein sequence ID" value="QLG71919.1"/>
    <property type="molecule type" value="Genomic_DNA"/>
</dbReference>
<evidence type="ECO:0000256" key="5">
    <source>
        <dbReference type="ARBA" id="ARBA00022777"/>
    </source>
</evidence>
<dbReference type="RefSeq" id="XP_037143647.1">
    <property type="nucleotide sequence ID" value="XM_037287752.1"/>
</dbReference>
<evidence type="ECO:0000256" key="10">
    <source>
        <dbReference type="SAM" id="MobiDB-lite"/>
    </source>
</evidence>
<feature type="binding site" evidence="9">
    <location>
        <position position="327"/>
    </location>
    <ligand>
        <name>ATP</name>
        <dbReference type="ChEBI" id="CHEBI:30616"/>
    </ligand>
</feature>
<dbReference type="CDD" id="cd13994">
    <property type="entry name" value="STKc_HAL4_like"/>
    <property type="match status" value="1"/>
</dbReference>
<feature type="compositionally biased region" description="Low complexity" evidence="10">
    <location>
        <begin position="43"/>
        <end position="54"/>
    </location>
</feature>
<comment type="catalytic activity">
    <reaction evidence="8">
        <text>L-seryl-[protein] + ATP = O-phospho-L-seryl-[protein] + ADP + H(+)</text>
        <dbReference type="Rhea" id="RHEA:17989"/>
        <dbReference type="Rhea" id="RHEA-COMP:9863"/>
        <dbReference type="Rhea" id="RHEA-COMP:11604"/>
        <dbReference type="ChEBI" id="CHEBI:15378"/>
        <dbReference type="ChEBI" id="CHEBI:29999"/>
        <dbReference type="ChEBI" id="CHEBI:30616"/>
        <dbReference type="ChEBI" id="CHEBI:83421"/>
        <dbReference type="ChEBI" id="CHEBI:456216"/>
        <dbReference type="EC" id="2.7.11.1"/>
    </reaction>
</comment>